<organism evidence="3 4">
    <name type="scientific">Dechloromonas hankyongensis</name>
    <dbReference type="NCBI Taxonomy" id="2908002"/>
    <lineage>
        <taxon>Bacteria</taxon>
        <taxon>Pseudomonadati</taxon>
        <taxon>Pseudomonadota</taxon>
        <taxon>Betaproteobacteria</taxon>
        <taxon>Rhodocyclales</taxon>
        <taxon>Azonexaceae</taxon>
        <taxon>Dechloromonas</taxon>
    </lineage>
</organism>
<gene>
    <name evidence="3" type="ORF">LZ012_03560</name>
</gene>
<dbReference type="InterPro" id="IPR051932">
    <property type="entry name" value="Bact_StressResp_Reg"/>
</dbReference>
<keyword evidence="4" id="KW-1185">Reference proteome</keyword>
<feature type="domain" description="STAS" evidence="2">
    <location>
        <begin position="184"/>
        <end position="295"/>
    </location>
</feature>
<proteinExistence type="predicted"/>
<dbReference type="EMBL" id="JAKLTN010000001">
    <property type="protein sequence ID" value="MCG2576069.1"/>
    <property type="molecule type" value="Genomic_DNA"/>
</dbReference>
<evidence type="ECO:0000313" key="4">
    <source>
        <dbReference type="Proteomes" id="UP001165384"/>
    </source>
</evidence>
<dbReference type="RefSeq" id="WP_275707619.1">
    <property type="nucleotide sequence ID" value="NZ_JAKLTN010000001.1"/>
</dbReference>
<dbReference type="InterPro" id="IPR039379">
    <property type="entry name" value="Protoglobin_sensor_dom"/>
</dbReference>
<accession>A0ABS9JZ01</accession>
<dbReference type="SUPFAM" id="SSF46458">
    <property type="entry name" value="Globin-like"/>
    <property type="match status" value="1"/>
</dbReference>
<comment type="caution">
    <text evidence="3">The sequence shown here is derived from an EMBL/GenBank/DDBJ whole genome shotgun (WGS) entry which is preliminary data.</text>
</comment>
<name>A0ABS9JZ01_9RHOO</name>
<dbReference type="Gene3D" id="3.30.750.24">
    <property type="entry name" value="STAS domain"/>
    <property type="match status" value="1"/>
</dbReference>
<dbReference type="PANTHER" id="PTHR33745">
    <property type="entry name" value="RSBT ANTAGONIST PROTEIN RSBS-RELATED"/>
    <property type="match status" value="1"/>
</dbReference>
<evidence type="ECO:0000313" key="3">
    <source>
        <dbReference type="EMBL" id="MCG2576069.1"/>
    </source>
</evidence>
<dbReference type="InterPro" id="IPR002645">
    <property type="entry name" value="STAS_dom"/>
</dbReference>
<dbReference type="PANTHER" id="PTHR33745:SF3">
    <property type="entry name" value="RSBT CO-ANTAGONIST PROTEIN RSBRC"/>
    <property type="match status" value="1"/>
</dbReference>
<dbReference type="Pfam" id="PF11563">
    <property type="entry name" value="Protoglobin"/>
    <property type="match status" value="1"/>
</dbReference>
<sequence>MADREALQSESSMSADEVERRKAFLGFTDDDVRVLEGVNDIATHYADSMIEDFYRHLLSFDETRAFFTDPELLKHVKNMQKLYFMRLTQGHYDQEYVANRIRIGRVHERVGLPVKSYFGMYCFYLRAVLERLRTEFAESPEQAFSVFNSLMKLTFFDMGLAIDTYIASREQTIQDQQEAIRELSTPVLLLRPGLLLLPIIGVIDSLRARQLTEQLLRSIRDNRARVVVIDVTGVPSVDTKVANHLVQTVEAARLMGTTSIVSGIAPEIAQTMVRLAIDLRRIRTVGDLQSGIEEAERLLGYTVVGIDGKAAGEANKGAA</sequence>
<dbReference type="InterPro" id="IPR009050">
    <property type="entry name" value="Globin-like_sf"/>
</dbReference>
<evidence type="ECO:0000259" key="2">
    <source>
        <dbReference type="PROSITE" id="PS50801"/>
    </source>
</evidence>
<dbReference type="InterPro" id="IPR012292">
    <property type="entry name" value="Globin/Proto"/>
</dbReference>
<dbReference type="PROSITE" id="PS50801">
    <property type="entry name" value="STAS"/>
    <property type="match status" value="1"/>
</dbReference>
<dbReference type="Gene3D" id="1.10.490.10">
    <property type="entry name" value="Globins"/>
    <property type="match status" value="1"/>
</dbReference>
<dbReference type="CDD" id="cd07041">
    <property type="entry name" value="STAS_RsbR_RsbS_like"/>
    <property type="match status" value="1"/>
</dbReference>
<dbReference type="Proteomes" id="UP001165384">
    <property type="component" value="Unassembled WGS sequence"/>
</dbReference>
<reference evidence="3" key="1">
    <citation type="submission" date="2022-01" db="EMBL/GenBank/DDBJ databases">
        <authorList>
            <person name="Jo J.-H."/>
            <person name="Im W.-T."/>
        </authorList>
    </citation>
    <scope>NUCLEOTIDE SEQUENCE</scope>
    <source>
        <strain evidence="3">XY25</strain>
    </source>
</reference>
<evidence type="ECO:0000256" key="1">
    <source>
        <dbReference type="ARBA" id="ARBA00022553"/>
    </source>
</evidence>
<keyword evidence="1" id="KW-0597">Phosphoprotein</keyword>
<dbReference type="InterPro" id="IPR036513">
    <property type="entry name" value="STAS_dom_sf"/>
</dbReference>
<protein>
    <submittedName>
        <fullName evidence="3">Protoglobin domain-containing protein</fullName>
    </submittedName>
</protein>
<dbReference type="CDD" id="cd01068">
    <property type="entry name" value="globin_sensor"/>
    <property type="match status" value="1"/>
</dbReference>
<dbReference type="Pfam" id="PF01740">
    <property type="entry name" value="STAS"/>
    <property type="match status" value="1"/>
</dbReference>
<dbReference type="InterPro" id="IPR044398">
    <property type="entry name" value="Globin-sensor_dom"/>
</dbReference>
<dbReference type="SUPFAM" id="SSF52091">
    <property type="entry name" value="SpoIIaa-like"/>
    <property type="match status" value="1"/>
</dbReference>